<reference evidence="2" key="1">
    <citation type="journal article" date="2023" name="Insect Mol. Biol.">
        <title>Genome sequencing provides insights into the evolution of gene families encoding plant cell wall-degrading enzymes in longhorned beetles.</title>
        <authorList>
            <person name="Shin N.R."/>
            <person name="Okamura Y."/>
            <person name="Kirsch R."/>
            <person name="Pauchet Y."/>
        </authorList>
    </citation>
    <scope>NUCLEOTIDE SEQUENCE</scope>
    <source>
        <strain evidence="2">AMC_N1</strain>
    </source>
</reference>
<evidence type="ECO:0000256" key="1">
    <source>
        <dbReference type="SAM" id="SignalP"/>
    </source>
</evidence>
<evidence type="ECO:0000313" key="3">
    <source>
        <dbReference type="Proteomes" id="UP001162162"/>
    </source>
</evidence>
<dbReference type="Proteomes" id="UP001162162">
    <property type="component" value="Unassembled WGS sequence"/>
</dbReference>
<feature type="signal peptide" evidence="1">
    <location>
        <begin position="1"/>
        <end position="24"/>
    </location>
</feature>
<sequence>MSPEIHKLFCFICLVMGGNRSAWTQEGVRAAHRSNVVYGMAYDLASRTHLACCLKLNKQLLSEIILYMDLPSSIQNLKPFPEMKMLQWRIYKKRPHFDGCGKLEDNGRRCKDAPVYRLRRVESCKMRKRDDKGVTQAKPKTRDAGQFRTFCPHAISPKLNVH</sequence>
<proteinExistence type="predicted"/>
<name>A0AAV8X1B7_9CUCU</name>
<feature type="chain" id="PRO_5043541239" evidence="1">
    <location>
        <begin position="25"/>
        <end position="162"/>
    </location>
</feature>
<keyword evidence="1" id="KW-0732">Signal</keyword>
<organism evidence="2 3">
    <name type="scientific">Aromia moschata</name>
    <dbReference type="NCBI Taxonomy" id="1265417"/>
    <lineage>
        <taxon>Eukaryota</taxon>
        <taxon>Metazoa</taxon>
        <taxon>Ecdysozoa</taxon>
        <taxon>Arthropoda</taxon>
        <taxon>Hexapoda</taxon>
        <taxon>Insecta</taxon>
        <taxon>Pterygota</taxon>
        <taxon>Neoptera</taxon>
        <taxon>Endopterygota</taxon>
        <taxon>Coleoptera</taxon>
        <taxon>Polyphaga</taxon>
        <taxon>Cucujiformia</taxon>
        <taxon>Chrysomeloidea</taxon>
        <taxon>Cerambycidae</taxon>
        <taxon>Cerambycinae</taxon>
        <taxon>Callichromatini</taxon>
        <taxon>Aromia</taxon>
    </lineage>
</organism>
<protein>
    <submittedName>
        <fullName evidence="2">Uncharacterized protein</fullName>
    </submittedName>
</protein>
<keyword evidence="3" id="KW-1185">Reference proteome</keyword>
<evidence type="ECO:0000313" key="2">
    <source>
        <dbReference type="EMBL" id="KAJ8932473.1"/>
    </source>
</evidence>
<dbReference type="AlphaFoldDB" id="A0AAV8X1B7"/>
<dbReference type="EMBL" id="JAPWTK010001458">
    <property type="protein sequence ID" value="KAJ8932473.1"/>
    <property type="molecule type" value="Genomic_DNA"/>
</dbReference>
<comment type="caution">
    <text evidence="2">The sequence shown here is derived from an EMBL/GenBank/DDBJ whole genome shotgun (WGS) entry which is preliminary data.</text>
</comment>
<gene>
    <name evidence="2" type="ORF">NQ318_023342</name>
</gene>
<accession>A0AAV8X1B7</accession>